<keyword evidence="3" id="KW-0378">Hydrolase</keyword>
<dbReference type="GO" id="GO:0006629">
    <property type="term" value="P:lipid metabolic process"/>
    <property type="evidence" value="ECO:0007669"/>
    <property type="project" value="TreeGrafter"/>
</dbReference>
<evidence type="ECO:0000259" key="2">
    <source>
        <dbReference type="Pfam" id="PF13472"/>
    </source>
</evidence>
<dbReference type="InterPro" id="IPR036514">
    <property type="entry name" value="SGNH_hydro_sf"/>
</dbReference>
<sequence>MLFILLLSLLHVVFFRLVSAQAYDDFSWVKSFAAIGDSFTAGIGSGSLYSDAQSDVDCSRYDYSYPILMHRFLPNVQNFQYLACSGDTSADIMGQIDAMNPGQDLVVLTAGGNDLCLSSIITTCIVNRFSSESACQNIMSQATQNANSFLGTNIEALIQAIDTKMNKNGVIVLSTYAPYFNAETTACGTTENWGWPFGGLKLTTDHRSQFNNLVSLTNFFLSDAAIFVKVSNAKVMVSDWSPWPQLMNGQFCEPGASPNPNHPSNAGVMFFKWDTTPANLDQVPVGPLRIRGNDSSSGEVELDAMRMEQLDYMHAIELGAWMEESILEKQREKEAKRDLHALAKRGITAPNCPTSGTLSNVVQYFLTDETGKIFHPNKLGHEAMAGFAIDQVRIARADILGISPPGCAASALTCFQTLSSKAYASAYSLYSNTADFCSSVASGHPTNVANWPYSKPYNVGTPDESVWLLQLSNGASSFDENQCNMAMNQILDGCDGSSSNPMNWKFGGSNVLGSYTYSISPKRTNRPFPPPTAPKQSCKSWYKLVLDAYDIYGAGWASWDWGQQSLRPNSTSCFGLGITNWNFQYFDEPDENGYEWHAWFNSPIWTRSRCFNNNKVQNAAGGGDQGGCGGNG</sequence>
<dbReference type="CDD" id="cd01823">
    <property type="entry name" value="SEST_like"/>
    <property type="match status" value="1"/>
</dbReference>
<gene>
    <name evidence="3" type="ORF">K444DRAFT_584641</name>
</gene>
<dbReference type="InterPro" id="IPR037460">
    <property type="entry name" value="SEST-like"/>
</dbReference>
<accession>A0A2J6TL28</accession>
<dbReference type="PANTHER" id="PTHR37981">
    <property type="entry name" value="LIPASE 2"/>
    <property type="match status" value="1"/>
</dbReference>
<dbReference type="AlphaFoldDB" id="A0A2J6TL28"/>
<dbReference type="Pfam" id="PF18647">
    <property type="entry name" value="Fungal_lectin_2"/>
    <property type="match status" value="1"/>
</dbReference>
<keyword evidence="4" id="KW-1185">Reference proteome</keyword>
<evidence type="ECO:0000256" key="1">
    <source>
        <dbReference type="SAM" id="SignalP"/>
    </source>
</evidence>
<feature type="domain" description="SGNH hydrolase-type esterase" evidence="2">
    <location>
        <begin position="34"/>
        <end position="267"/>
    </location>
</feature>
<dbReference type="PANTHER" id="PTHR37981:SF1">
    <property type="entry name" value="SGNH HYDROLASE-TYPE ESTERASE DOMAIN-CONTAINING PROTEIN"/>
    <property type="match status" value="1"/>
</dbReference>
<name>A0A2J6TL28_9HELO</name>
<dbReference type="Gene3D" id="3.40.50.1110">
    <property type="entry name" value="SGNH hydrolase"/>
    <property type="match status" value="1"/>
</dbReference>
<reference evidence="3 4" key="1">
    <citation type="submission" date="2016-04" db="EMBL/GenBank/DDBJ databases">
        <title>A degradative enzymes factory behind the ericoid mycorrhizal symbiosis.</title>
        <authorList>
            <consortium name="DOE Joint Genome Institute"/>
            <person name="Martino E."/>
            <person name="Morin E."/>
            <person name="Grelet G."/>
            <person name="Kuo A."/>
            <person name="Kohler A."/>
            <person name="Daghino S."/>
            <person name="Barry K."/>
            <person name="Choi C."/>
            <person name="Cichocki N."/>
            <person name="Clum A."/>
            <person name="Copeland A."/>
            <person name="Hainaut M."/>
            <person name="Haridas S."/>
            <person name="Labutti K."/>
            <person name="Lindquist E."/>
            <person name="Lipzen A."/>
            <person name="Khouja H.-R."/>
            <person name="Murat C."/>
            <person name="Ohm R."/>
            <person name="Olson A."/>
            <person name="Spatafora J."/>
            <person name="Veneault-Fourrey C."/>
            <person name="Henrissat B."/>
            <person name="Grigoriev I."/>
            <person name="Martin F."/>
            <person name="Perotto S."/>
        </authorList>
    </citation>
    <scope>NUCLEOTIDE SEQUENCE [LARGE SCALE GENOMIC DNA]</scope>
    <source>
        <strain evidence="3 4">E</strain>
    </source>
</reference>
<dbReference type="InterPro" id="IPR013830">
    <property type="entry name" value="SGNH_hydro"/>
</dbReference>
<keyword evidence="1" id="KW-0732">Signal</keyword>
<organism evidence="3 4">
    <name type="scientific">Hyaloscypha bicolor E</name>
    <dbReference type="NCBI Taxonomy" id="1095630"/>
    <lineage>
        <taxon>Eukaryota</taxon>
        <taxon>Fungi</taxon>
        <taxon>Dikarya</taxon>
        <taxon>Ascomycota</taxon>
        <taxon>Pezizomycotina</taxon>
        <taxon>Leotiomycetes</taxon>
        <taxon>Helotiales</taxon>
        <taxon>Hyaloscyphaceae</taxon>
        <taxon>Hyaloscypha</taxon>
        <taxon>Hyaloscypha bicolor</taxon>
    </lineage>
</organism>
<evidence type="ECO:0000313" key="3">
    <source>
        <dbReference type="EMBL" id="PMD63729.1"/>
    </source>
</evidence>
<dbReference type="GeneID" id="36585957"/>
<feature type="chain" id="PRO_5014347366" evidence="1">
    <location>
        <begin position="21"/>
        <end position="632"/>
    </location>
</feature>
<dbReference type="GO" id="GO:0016788">
    <property type="term" value="F:hydrolase activity, acting on ester bonds"/>
    <property type="evidence" value="ECO:0007669"/>
    <property type="project" value="InterPro"/>
</dbReference>
<dbReference type="OrthoDB" id="21678at2759"/>
<dbReference type="STRING" id="1095630.A0A2J6TL28"/>
<feature type="signal peptide" evidence="1">
    <location>
        <begin position="1"/>
        <end position="20"/>
    </location>
</feature>
<dbReference type="EMBL" id="KZ613780">
    <property type="protein sequence ID" value="PMD63729.1"/>
    <property type="molecule type" value="Genomic_DNA"/>
</dbReference>
<dbReference type="Proteomes" id="UP000235371">
    <property type="component" value="Unassembled WGS sequence"/>
</dbReference>
<protein>
    <submittedName>
        <fullName evidence="3">SGNH hydrolase</fullName>
    </submittedName>
</protein>
<evidence type="ECO:0000313" key="4">
    <source>
        <dbReference type="Proteomes" id="UP000235371"/>
    </source>
</evidence>
<dbReference type="Pfam" id="PF13472">
    <property type="entry name" value="Lipase_GDSL_2"/>
    <property type="match status" value="1"/>
</dbReference>
<dbReference type="RefSeq" id="XP_024740633.1">
    <property type="nucleotide sequence ID" value="XM_024877880.1"/>
</dbReference>
<dbReference type="InParanoid" id="A0A2J6TL28"/>
<proteinExistence type="predicted"/>
<dbReference type="SUPFAM" id="SSF52266">
    <property type="entry name" value="SGNH hydrolase"/>
    <property type="match status" value="1"/>
</dbReference>